<sequence>MGVFDSNTGFLGAVADGSVKAIAPGLYWKPSPLISQASKLTSTLINAIPGKGPFFTHAVPAIEAIFSGSEDKVTEGERVGEVATFPCVEEVKNLLSSTLQAVTAAGNDLETTLRLFFNEAEAQKRLDVFQNYRNKIIPALYFLESNIEALNTFVPYGVNEKIKSYITKDHDSGNTDLLKRHYELKSVVSELQAYLTEGKEDVTQELFDLYLLAVVWLLTYDKIVMTLRTYLAQHFFAANITSGYIKAIATWNEDYDDTVRHVTNFADLLLGKQSDRSHEGLIGLITKRRLSLIGEVQKEAVEDIYGEEKVYVFRNYFVDGSKPYSLGYAQPQHSELLQEIRSRPGTNDCEALDQGQSIRSAYYGVQASFLEASLRPALEIATTLRNSVRVWQSRLPLSPPADLYNAPTVIDDADATTGLKRIGITPEEQKGSGYKVGETLSYAVSYVTSFGEGFLSGWSTPKEIIRDDTFVLIGLKPVTFPESGYEMYRKAERPVGKISEAQIILRVYVRKSLDDEYRIFHVADVPAAEGEVTLWDVAQKAHPKHN</sequence>
<organism evidence="1 2">
    <name type="scientific">Coprinopsis marcescibilis</name>
    <name type="common">Agaric fungus</name>
    <name type="synonym">Psathyrella marcescibilis</name>
    <dbReference type="NCBI Taxonomy" id="230819"/>
    <lineage>
        <taxon>Eukaryota</taxon>
        <taxon>Fungi</taxon>
        <taxon>Dikarya</taxon>
        <taxon>Basidiomycota</taxon>
        <taxon>Agaricomycotina</taxon>
        <taxon>Agaricomycetes</taxon>
        <taxon>Agaricomycetidae</taxon>
        <taxon>Agaricales</taxon>
        <taxon>Agaricineae</taxon>
        <taxon>Psathyrellaceae</taxon>
        <taxon>Coprinopsis</taxon>
    </lineage>
</organism>
<dbReference type="OrthoDB" id="3049422at2759"/>
<proteinExistence type="predicted"/>
<gene>
    <name evidence="1" type="ORF">FA15DRAFT_760386</name>
</gene>
<accession>A0A5C3KGH9</accession>
<reference evidence="1 2" key="1">
    <citation type="journal article" date="2019" name="Nat. Ecol. Evol.">
        <title>Megaphylogeny resolves global patterns of mushroom evolution.</title>
        <authorList>
            <person name="Varga T."/>
            <person name="Krizsan K."/>
            <person name="Foldi C."/>
            <person name="Dima B."/>
            <person name="Sanchez-Garcia M."/>
            <person name="Sanchez-Ramirez S."/>
            <person name="Szollosi G.J."/>
            <person name="Szarkandi J.G."/>
            <person name="Papp V."/>
            <person name="Albert L."/>
            <person name="Andreopoulos W."/>
            <person name="Angelini C."/>
            <person name="Antonin V."/>
            <person name="Barry K.W."/>
            <person name="Bougher N.L."/>
            <person name="Buchanan P."/>
            <person name="Buyck B."/>
            <person name="Bense V."/>
            <person name="Catcheside P."/>
            <person name="Chovatia M."/>
            <person name="Cooper J."/>
            <person name="Damon W."/>
            <person name="Desjardin D."/>
            <person name="Finy P."/>
            <person name="Geml J."/>
            <person name="Haridas S."/>
            <person name="Hughes K."/>
            <person name="Justo A."/>
            <person name="Karasinski D."/>
            <person name="Kautmanova I."/>
            <person name="Kiss B."/>
            <person name="Kocsube S."/>
            <person name="Kotiranta H."/>
            <person name="LaButti K.M."/>
            <person name="Lechner B.E."/>
            <person name="Liimatainen K."/>
            <person name="Lipzen A."/>
            <person name="Lukacs Z."/>
            <person name="Mihaltcheva S."/>
            <person name="Morgado L.N."/>
            <person name="Niskanen T."/>
            <person name="Noordeloos M.E."/>
            <person name="Ohm R.A."/>
            <person name="Ortiz-Santana B."/>
            <person name="Ovrebo C."/>
            <person name="Racz N."/>
            <person name="Riley R."/>
            <person name="Savchenko A."/>
            <person name="Shiryaev A."/>
            <person name="Soop K."/>
            <person name="Spirin V."/>
            <person name="Szebenyi C."/>
            <person name="Tomsovsky M."/>
            <person name="Tulloss R.E."/>
            <person name="Uehling J."/>
            <person name="Grigoriev I.V."/>
            <person name="Vagvolgyi C."/>
            <person name="Papp T."/>
            <person name="Martin F.M."/>
            <person name="Miettinen O."/>
            <person name="Hibbett D.S."/>
            <person name="Nagy L.G."/>
        </authorList>
    </citation>
    <scope>NUCLEOTIDE SEQUENCE [LARGE SCALE GENOMIC DNA]</scope>
    <source>
        <strain evidence="1 2">CBS 121175</strain>
    </source>
</reference>
<dbReference type="EMBL" id="ML210371">
    <property type="protein sequence ID" value="TFK18895.1"/>
    <property type="molecule type" value="Genomic_DNA"/>
</dbReference>
<protein>
    <submittedName>
        <fullName evidence="1">Uncharacterized protein</fullName>
    </submittedName>
</protein>
<name>A0A5C3KGH9_COPMA</name>
<evidence type="ECO:0000313" key="1">
    <source>
        <dbReference type="EMBL" id="TFK18895.1"/>
    </source>
</evidence>
<keyword evidence="2" id="KW-1185">Reference proteome</keyword>
<dbReference type="AlphaFoldDB" id="A0A5C3KGH9"/>
<evidence type="ECO:0000313" key="2">
    <source>
        <dbReference type="Proteomes" id="UP000307440"/>
    </source>
</evidence>
<dbReference type="Proteomes" id="UP000307440">
    <property type="component" value="Unassembled WGS sequence"/>
</dbReference>